<feature type="transmembrane region" description="Helical" evidence="1">
    <location>
        <begin position="1474"/>
        <end position="1491"/>
    </location>
</feature>
<feature type="transmembrane region" description="Helical" evidence="1">
    <location>
        <begin position="1783"/>
        <end position="1805"/>
    </location>
</feature>
<dbReference type="SUPFAM" id="SSF52172">
    <property type="entry name" value="CheY-like"/>
    <property type="match status" value="1"/>
</dbReference>
<feature type="transmembrane region" description="Helical" evidence="1">
    <location>
        <begin position="829"/>
        <end position="847"/>
    </location>
</feature>
<feature type="transmembrane region" description="Helical" evidence="1">
    <location>
        <begin position="954"/>
        <end position="974"/>
    </location>
</feature>
<accession>A0AAE0C9F1</accession>
<feature type="transmembrane region" description="Helical" evidence="1">
    <location>
        <begin position="1188"/>
        <end position="1206"/>
    </location>
</feature>
<comment type="caution">
    <text evidence="2">The sequence shown here is derived from an EMBL/GenBank/DDBJ whole genome shotgun (WGS) entry which is preliminary data.</text>
</comment>
<organism evidence="2 3">
    <name type="scientific">Cymbomonas tetramitiformis</name>
    <dbReference type="NCBI Taxonomy" id="36881"/>
    <lineage>
        <taxon>Eukaryota</taxon>
        <taxon>Viridiplantae</taxon>
        <taxon>Chlorophyta</taxon>
        <taxon>Pyramimonadophyceae</taxon>
        <taxon>Pyramimonadales</taxon>
        <taxon>Pyramimonadaceae</taxon>
        <taxon>Cymbomonas</taxon>
    </lineage>
</organism>
<name>A0AAE0C9F1_9CHLO</name>
<feature type="transmembrane region" description="Helical" evidence="1">
    <location>
        <begin position="980"/>
        <end position="1000"/>
    </location>
</feature>
<feature type="transmembrane region" description="Helical" evidence="1">
    <location>
        <begin position="1416"/>
        <end position="1436"/>
    </location>
</feature>
<sequence length="2362" mass="261698">MSLMLDRERVQHTSTLMEIIHAHVGLAAGLSFRSLRQLLTAVPAAVASALQRQPAKLKEDDEVFESRRKYLQHLDRFLHTGMVFHLNRKNGAGSLNVACCSKSSHRVLGIPEEELVGNFEAQLASKIGEASHREEFHDQFRALVKLGHCMDWTGKLAPSSTFPEGQWIRILTAAPQQCGDEAAGEAPRVGACFGFAYIFSEEQQAQQLKAEQCMHASDNRLFHYAKNCLGSIAALREMMQQQSLPWVERDGDVAELLDVLAAACSQGEADCHLRLDLDHIFDGTYELQESLMNCGEVLQHYAKAYNVRASPFVQEGCSTLMMSFDRKLLNLVVNNLVSNARKYGCGKTKPNIRMKLSADDLLILEVWNAPGPKHELFMQRSTAIMQSVRACDQRWLSTGLGLKSIAKCLACAGWKLSHTVGSEGTLFQIIMADALMTPSGQKLSCQHDEGSDQHLPRRLDQVRHHDATTVEPKLGESTVVPNGPISAVKLLGETKAEKAAAKGPTADASQGPVPQMFPVRAKVAVLDDGSMMRLLYKKSLGAMRVEQFWVRGATPEEIFSFPQFVMDQEADLVILDQNLSEVIPTEEHATMYGTVILQQLISIGYTGICVTRTAYESSGDAKAGYLKCGFDAVLSKQGALQAQLAETWHTMDCGSLLHFRRTPVMSTISLKFATATRPISTTYPLLELLKPAGEPHKMPAGQPSHMWERRYWQLALQQNRATIPRTLVMHMVFLTLLALSLEDKHANLGAAFVNAALVGILAACPRVSDWQIRAVSLVQMNIMYPASFAFAVGLPSDSLLGLPSFYSIMLIGVVGNAHLMTMVGWMEKVLWALVPWLVALMVMRQQYGLAEVLHDTDLVVEMAVMVAASVLIGAGVGYSAEKANRALFVSNQQRQQNVRHLITTQKNVTGRQQATQMSADDKVTQLPLSLHFLDSSCEDRFRTYLLEEVNPQQLGWGLVYMAVVMGACLVMGVPPKSIGIGYRGGVTLAVLHAAAGAGTLMGGLSKPQLSQIWTWLMWLSQGTIVMQYAQETLTMTPLLIIIVQSLQQCQCLGDHLRWYQRNAPCSAALLAHAGSAYTNYAAGLHMEGQQSVSAPTEYQTWVLTFALFTCFVVMWGMASYGMEKRRRHAFLYSDSFTNHHRQTDARVDGDSELKMHGWELHFEYCSWERRYWQLALQQNRAAIPRNRILQMLLLVFVHGFMGDTVYDMATGPSFVSAALVGILAACPRVSDWQIRAVSLVQMNIMYPASFAFAVGLPSNSLLGLPSFYSIMLIGVVGNAHLMTMVGWMEKVLWALVPWLVALMVMRQQYGLAEVLHDTDLVVEMAVMVAASVLIGAGVGYSAEKANRALFVSNQQRQQNVRHLITTQKNVTGRQQATQMSADDKVTQLPLSLHFLDSSCEDRFRTYLLEEVNPQQLGWGLVYMAVVMGACLVMGVPPKSIGIGYRGGVTLAVLHAAAGAGTLMGGLSKPQLSQIWTWLMWLSQGTIVMQYAQETLTMTPLLIIIVQSLQQCQCLGDHLRWYHKNAPCSAALLAHAGSAYTNYAAGLHMEGQQSVSAPTEYQTWGITLSMSVALVVLWVMASYGMEKRRRHAFLHSDSFTNHHRAADARVDGDSELKMHGWELHFEYCSWERRYWQLALQQNRAAIPRTRVVHILWLALVALCFGDTAYHFFTAPAFLSAALVVILAACPRVPDRLLRAVSLVQMYIVYPACLTSSLGLPPSSLHPMMLSKIFFTVSFLMPIGSAHIMTMVGWLEKVLWTLVQWFVILVVQLQQWGLEEVFQDIVLVVEMAVMMVVSVLIAARVGYVAEKYNRLHFGRQMLENMSRDLFLFDAQAVVPGVMFRLRLEVGASAEVDLQFTYVSSFSQHLLGLDPDDMCANFATFASMLQDVETLREVCAASAPSVSSINWTGKLKAPKSSWIHLVASAEVGSANSGQGALVIEYTGLITDCTESSQLHLEKLRKSDSHLFHATKNNFAVIQSVASSIQQHLESKREKECHQGDCSTSSAIQLARNIRLEALIGECDCHSHGILNQLLEGSYQRSLSQISDVAPALELLVESYGFTFVLEDIQAANNAMLDIHMFKVVVVSLFSDLIQNMVQSAVVRLEMSHNAVTVKVSQTFGTVESFHSFVCNRFQHVTSEVDTELSPNGFTSRLHISKQCLQSMGGQVGCNVDKANKTAEYILSVPYATSICSNDSLTHDSSSAKAECSAVQLGIADAVQPWVKVAALDDEKLCRMILSRQLKHLQFPSICVQGETRKEIVEFPDMVMQNNISLVILDIWLGRVIEDPDEWDEFNGISIMKSLRQKGFTGMCIARTADSDIKGKLLDVGFDAVIDKTNSSRIVSEWQNYLAKREPLEANPHS</sequence>
<feature type="transmembrane region" description="Helical" evidence="1">
    <location>
        <begin position="747"/>
        <end position="767"/>
    </location>
</feature>
<dbReference type="Proteomes" id="UP001190700">
    <property type="component" value="Unassembled WGS sequence"/>
</dbReference>
<proteinExistence type="predicted"/>
<feature type="transmembrane region" description="Helical" evidence="1">
    <location>
        <begin position="1098"/>
        <end position="1118"/>
    </location>
</feature>
<keyword evidence="1" id="KW-0812">Transmembrane</keyword>
<dbReference type="Gene3D" id="3.30.565.10">
    <property type="entry name" value="Histidine kinase-like ATPase, C-terminal domain"/>
    <property type="match status" value="1"/>
</dbReference>
<feature type="transmembrane region" description="Helical" evidence="1">
    <location>
        <begin position="1698"/>
        <end position="1719"/>
    </location>
</feature>
<feature type="transmembrane region" description="Helical" evidence="1">
    <location>
        <begin position="1262"/>
        <end position="1279"/>
    </location>
</feature>
<feature type="transmembrane region" description="Helical" evidence="1">
    <location>
        <begin position="1560"/>
        <end position="1580"/>
    </location>
</feature>
<keyword evidence="3" id="KW-1185">Reference proteome</keyword>
<gene>
    <name evidence="2" type="ORF">CYMTET_40855</name>
</gene>
<feature type="transmembrane region" description="Helical" evidence="1">
    <location>
        <begin position="859"/>
        <end position="880"/>
    </location>
</feature>
<feature type="transmembrane region" description="Helical" evidence="1">
    <location>
        <begin position="1012"/>
        <end position="1029"/>
    </location>
</feature>
<evidence type="ECO:0000313" key="2">
    <source>
        <dbReference type="EMBL" id="KAK3249732.1"/>
    </source>
</evidence>
<keyword evidence="1" id="KW-1133">Transmembrane helix</keyword>
<feature type="transmembrane region" description="Helical" evidence="1">
    <location>
        <begin position="1442"/>
        <end position="1462"/>
    </location>
</feature>
<evidence type="ECO:0000313" key="3">
    <source>
        <dbReference type="Proteomes" id="UP001190700"/>
    </source>
</evidence>
<feature type="transmembrane region" description="Helical" evidence="1">
    <location>
        <begin position="1291"/>
        <end position="1309"/>
    </location>
</feature>
<feature type="transmembrane region" description="Helical" evidence="1">
    <location>
        <begin position="1653"/>
        <end position="1686"/>
    </location>
</feature>
<feature type="transmembrane region" description="Helical" evidence="1">
    <location>
        <begin position="1756"/>
        <end position="1776"/>
    </location>
</feature>
<feature type="transmembrane region" description="Helical" evidence="1">
    <location>
        <begin position="1731"/>
        <end position="1750"/>
    </location>
</feature>
<dbReference type="SUPFAM" id="SSF55874">
    <property type="entry name" value="ATPase domain of HSP90 chaperone/DNA topoisomerase II/histidine kinase"/>
    <property type="match status" value="1"/>
</dbReference>
<dbReference type="InterPro" id="IPR011006">
    <property type="entry name" value="CheY-like_superfamily"/>
</dbReference>
<dbReference type="Gene3D" id="3.40.50.2300">
    <property type="match status" value="1"/>
</dbReference>
<feature type="transmembrane region" description="Helical" evidence="1">
    <location>
        <begin position="800"/>
        <end position="817"/>
    </location>
</feature>
<evidence type="ECO:0000256" key="1">
    <source>
        <dbReference type="SAM" id="Phobius"/>
    </source>
</evidence>
<reference evidence="2 3" key="1">
    <citation type="journal article" date="2015" name="Genome Biol. Evol.">
        <title>Comparative Genomics of a Bacterivorous Green Alga Reveals Evolutionary Causalities and Consequences of Phago-Mixotrophic Mode of Nutrition.</title>
        <authorList>
            <person name="Burns J.A."/>
            <person name="Paasch A."/>
            <person name="Narechania A."/>
            <person name="Kim E."/>
        </authorList>
    </citation>
    <scope>NUCLEOTIDE SEQUENCE [LARGE SCALE GENOMIC DNA]</scope>
    <source>
        <strain evidence="2 3">PLY_AMNH</strain>
    </source>
</reference>
<feature type="transmembrane region" description="Helical" evidence="1">
    <location>
        <begin position="774"/>
        <end position="794"/>
    </location>
</feature>
<protein>
    <submittedName>
        <fullName evidence="2">Uncharacterized protein</fullName>
    </submittedName>
</protein>
<dbReference type="EMBL" id="LGRX02027176">
    <property type="protein sequence ID" value="KAK3249732.1"/>
    <property type="molecule type" value="Genomic_DNA"/>
</dbReference>
<dbReference type="InterPro" id="IPR036890">
    <property type="entry name" value="HATPase_C_sf"/>
</dbReference>
<keyword evidence="1" id="KW-0472">Membrane</keyword>
<feature type="transmembrane region" description="Helical" evidence="1">
    <location>
        <begin position="1321"/>
        <end position="1342"/>
    </location>
</feature>